<keyword evidence="3" id="KW-0645">Protease</keyword>
<dbReference type="InterPro" id="IPR008007">
    <property type="entry name" value="Peptidase_M42"/>
</dbReference>
<dbReference type="RefSeq" id="WP_347436411.1">
    <property type="nucleotide sequence ID" value="NZ_CP089291.1"/>
</dbReference>
<evidence type="ECO:0000256" key="6">
    <source>
        <dbReference type="PIRNR" id="PIRNR001123"/>
    </source>
</evidence>
<dbReference type="SUPFAM" id="SSF101821">
    <property type="entry name" value="Aminopeptidase/glucanase lid domain"/>
    <property type="match status" value="1"/>
</dbReference>
<comment type="similarity">
    <text evidence="1 6">Belongs to the peptidase M42 family.</text>
</comment>
<keyword evidence="8" id="KW-1185">Reference proteome</keyword>
<evidence type="ECO:0000313" key="7">
    <source>
        <dbReference type="EMBL" id="UOF89720.1"/>
    </source>
</evidence>
<keyword evidence="4" id="KW-0479">Metal-binding</keyword>
<dbReference type="PANTHER" id="PTHR32481">
    <property type="entry name" value="AMINOPEPTIDASE"/>
    <property type="match status" value="1"/>
</dbReference>
<evidence type="ECO:0000313" key="8">
    <source>
        <dbReference type="Proteomes" id="UP000830167"/>
    </source>
</evidence>
<reference evidence="7" key="1">
    <citation type="submission" date="2021-12" db="EMBL/GenBank/DDBJ databases">
        <title>Alicyclobacillaceae gen. nov., sp. nov., isolated from chalcocite enrichment system.</title>
        <authorList>
            <person name="Jiang Z."/>
        </authorList>
    </citation>
    <scope>NUCLEOTIDE SEQUENCE</scope>
    <source>
        <strain evidence="7">MYW30-H2</strain>
    </source>
</reference>
<evidence type="ECO:0000256" key="4">
    <source>
        <dbReference type="ARBA" id="ARBA00022723"/>
    </source>
</evidence>
<protein>
    <submittedName>
        <fullName evidence="7">M42 family peptidase</fullName>
    </submittedName>
</protein>
<dbReference type="PANTHER" id="PTHR32481:SF0">
    <property type="entry name" value="AMINOPEPTIDASE YPDE-RELATED"/>
    <property type="match status" value="1"/>
</dbReference>
<dbReference type="InterPro" id="IPR051464">
    <property type="entry name" value="Peptidase_M42_aminopept"/>
</dbReference>
<evidence type="ECO:0000256" key="2">
    <source>
        <dbReference type="ARBA" id="ARBA00022438"/>
    </source>
</evidence>
<dbReference type="Gene3D" id="3.40.630.10">
    <property type="entry name" value="Zn peptidases"/>
    <property type="match status" value="1"/>
</dbReference>
<dbReference type="Gene3D" id="2.40.30.40">
    <property type="entry name" value="Peptidase M42, domain 2"/>
    <property type="match status" value="1"/>
</dbReference>
<organism evidence="7 8">
    <name type="scientific">Fodinisporobacter ferrooxydans</name>
    <dbReference type="NCBI Taxonomy" id="2901836"/>
    <lineage>
        <taxon>Bacteria</taxon>
        <taxon>Bacillati</taxon>
        <taxon>Bacillota</taxon>
        <taxon>Bacilli</taxon>
        <taxon>Bacillales</taxon>
        <taxon>Alicyclobacillaceae</taxon>
        <taxon>Fodinisporobacter</taxon>
    </lineage>
</organism>
<keyword evidence="5" id="KW-0378">Hydrolase</keyword>
<dbReference type="SUPFAM" id="SSF53187">
    <property type="entry name" value="Zn-dependent exopeptidases"/>
    <property type="match status" value="1"/>
</dbReference>
<name>A0ABY4CGW0_9BACL</name>
<sequence length="359" mass="38753">MCKDYKQVLRELIETASPSGHEGNIAKRIMAELQRFTSDVRQDALGNVIACIRGSSSSEDMRKPKVLLAAHMDEIGLMVSKIETGGFLRVTQLGGFDPRTLLGQEVVVHGKRQFSGVIGSKPPHLSAQKEREQAILLTDVFIDLGVSEALVRECVAIGDLVTIARQAVPLLGDRMAGKSLDNRSSIVAVLECLQELQRLQVQADVYAVATVQEEVTMVGAFAGTFGIRPDLGIAVDVCHAAMPGVAKDLTAELHGGPAIAFGPNIHGKVFRRLIDTAQKQRIPFQIRTTQGPTPTDARAIQITAEGHATGLVSIPLRYMHTSVEVIDYRDVQLAGVLLASFIASCDKAFVEGLTCYLDS</sequence>
<dbReference type="EMBL" id="CP089291">
    <property type="protein sequence ID" value="UOF89720.1"/>
    <property type="molecule type" value="Genomic_DNA"/>
</dbReference>
<keyword evidence="2" id="KW-0031">Aminopeptidase</keyword>
<proteinExistence type="inferred from homology"/>
<gene>
    <name evidence="7" type="ORF">LSG31_17830</name>
</gene>
<accession>A0ABY4CGW0</accession>
<evidence type="ECO:0000256" key="3">
    <source>
        <dbReference type="ARBA" id="ARBA00022670"/>
    </source>
</evidence>
<dbReference type="Pfam" id="PF05343">
    <property type="entry name" value="Peptidase_M42"/>
    <property type="match status" value="1"/>
</dbReference>
<evidence type="ECO:0000256" key="5">
    <source>
        <dbReference type="ARBA" id="ARBA00022801"/>
    </source>
</evidence>
<dbReference type="Proteomes" id="UP000830167">
    <property type="component" value="Chromosome"/>
</dbReference>
<evidence type="ECO:0000256" key="1">
    <source>
        <dbReference type="ARBA" id="ARBA00006272"/>
    </source>
</evidence>
<dbReference type="InterPro" id="IPR023367">
    <property type="entry name" value="Peptidase_M42_dom2"/>
</dbReference>
<dbReference type="PIRSF" id="PIRSF001123">
    <property type="entry name" value="PepA_GA"/>
    <property type="match status" value="1"/>
</dbReference>